<dbReference type="OrthoDB" id="2148933at2759"/>
<name>A0A507BVX7_9FUNG</name>
<accession>A0A507BVX7</accession>
<dbReference type="InterPro" id="IPR050300">
    <property type="entry name" value="GDXG_lipolytic_enzyme"/>
</dbReference>
<protein>
    <recommendedName>
        <fullName evidence="2">Alpha/beta hydrolase fold-3 domain-containing protein</fullName>
    </recommendedName>
</protein>
<feature type="domain" description="Alpha/beta hydrolase fold-3" evidence="2">
    <location>
        <begin position="82"/>
        <end position="311"/>
    </location>
</feature>
<dbReference type="GeneID" id="42006550"/>
<dbReference type="PANTHER" id="PTHR48081:SF8">
    <property type="entry name" value="ALPHA_BETA HYDROLASE FOLD-3 DOMAIN-CONTAINING PROTEIN-RELATED"/>
    <property type="match status" value="1"/>
</dbReference>
<dbReference type="RefSeq" id="XP_031022750.1">
    <property type="nucleotide sequence ID" value="XM_031171253.1"/>
</dbReference>
<dbReference type="SUPFAM" id="SSF53474">
    <property type="entry name" value="alpha/beta-Hydrolases"/>
    <property type="match status" value="1"/>
</dbReference>
<dbReference type="GO" id="GO:0016787">
    <property type="term" value="F:hydrolase activity"/>
    <property type="evidence" value="ECO:0007669"/>
    <property type="project" value="UniProtKB-KW"/>
</dbReference>
<dbReference type="Gene3D" id="3.40.50.1820">
    <property type="entry name" value="alpha/beta hydrolase"/>
    <property type="match status" value="1"/>
</dbReference>
<dbReference type="Proteomes" id="UP000319731">
    <property type="component" value="Unassembled WGS sequence"/>
</dbReference>
<dbReference type="PANTHER" id="PTHR48081">
    <property type="entry name" value="AB HYDROLASE SUPERFAMILY PROTEIN C4A8.06C"/>
    <property type="match status" value="1"/>
</dbReference>
<dbReference type="EMBL" id="QEAO01000047">
    <property type="protein sequence ID" value="TPX31291.1"/>
    <property type="molecule type" value="Genomic_DNA"/>
</dbReference>
<keyword evidence="4" id="KW-1185">Reference proteome</keyword>
<proteinExistence type="predicted"/>
<gene>
    <name evidence="3" type="ORF">SmJEL517_g05327</name>
</gene>
<dbReference type="InterPro" id="IPR029058">
    <property type="entry name" value="AB_hydrolase_fold"/>
</dbReference>
<comment type="caution">
    <text evidence="3">The sequence shown here is derived from an EMBL/GenBank/DDBJ whole genome shotgun (WGS) entry which is preliminary data.</text>
</comment>
<sequence>MLLTLKAKLLRFLLTRTWIKGHGTVEPTSVEYIDISVPNPIDALLKNPNAECSYKALPTRILIFFPENYNKLRQESWPVHIDLHGGGFFAGVAEQDSTQCKLIADKANCIIISVDYVKAPEYPFPAAAEQVFSVFKWLVDEHRPDGGVKLLNVDVGRVTVGGWSAGANLGSVMCIMAHDRPHLYNSNARILLQIPVYPPPDLYESYADRMNLYDKESDLFKKSIPIPIALFMLKCYNPRGQTRAEAKALNQHPYMSPVYASEAQLRFVPNALVLNGEWDVLGDWGVVYAETLKKAGVHVVTKRYPKAVHGWNGKPKGDPDHNSTVTEDTYRIMIEELRRVFQRKGV</sequence>
<dbReference type="AlphaFoldDB" id="A0A507BVX7"/>
<dbReference type="InterPro" id="IPR013094">
    <property type="entry name" value="AB_hydrolase_3"/>
</dbReference>
<reference evidence="3 4" key="1">
    <citation type="journal article" date="2019" name="Sci. Rep.">
        <title>Comparative genomics of chytrid fungi reveal insights into the obligate biotrophic and pathogenic lifestyle of Synchytrium endobioticum.</title>
        <authorList>
            <person name="van de Vossenberg B.T.L.H."/>
            <person name="Warris S."/>
            <person name="Nguyen H.D.T."/>
            <person name="van Gent-Pelzer M.P.E."/>
            <person name="Joly D.L."/>
            <person name="van de Geest H.C."/>
            <person name="Bonants P.J.M."/>
            <person name="Smith D.S."/>
            <person name="Levesque C.A."/>
            <person name="van der Lee T.A.J."/>
        </authorList>
    </citation>
    <scope>NUCLEOTIDE SEQUENCE [LARGE SCALE GENOMIC DNA]</scope>
    <source>
        <strain evidence="3 4">JEL517</strain>
    </source>
</reference>
<evidence type="ECO:0000313" key="3">
    <source>
        <dbReference type="EMBL" id="TPX31291.1"/>
    </source>
</evidence>
<organism evidence="3 4">
    <name type="scientific">Synchytrium microbalum</name>
    <dbReference type="NCBI Taxonomy" id="1806994"/>
    <lineage>
        <taxon>Eukaryota</taxon>
        <taxon>Fungi</taxon>
        <taxon>Fungi incertae sedis</taxon>
        <taxon>Chytridiomycota</taxon>
        <taxon>Chytridiomycota incertae sedis</taxon>
        <taxon>Chytridiomycetes</taxon>
        <taxon>Synchytriales</taxon>
        <taxon>Synchytriaceae</taxon>
        <taxon>Synchytrium</taxon>
    </lineage>
</organism>
<evidence type="ECO:0000259" key="2">
    <source>
        <dbReference type="Pfam" id="PF07859"/>
    </source>
</evidence>
<keyword evidence="1" id="KW-0378">Hydrolase</keyword>
<dbReference type="STRING" id="1806994.A0A507BVX7"/>
<evidence type="ECO:0000256" key="1">
    <source>
        <dbReference type="ARBA" id="ARBA00022801"/>
    </source>
</evidence>
<evidence type="ECO:0000313" key="4">
    <source>
        <dbReference type="Proteomes" id="UP000319731"/>
    </source>
</evidence>
<dbReference type="Pfam" id="PF07859">
    <property type="entry name" value="Abhydrolase_3"/>
    <property type="match status" value="1"/>
</dbReference>